<sequence length="173" mass="20361">DKIINESDKIINESDKIRNESAQLLSKTGKNVSTYLVDDLERRTNFSNDKSEIVESKNKDKKTEICYYRKDDPKNTEKEKVMENYSSLSGVDMVKTTNMDRSLDAEGEIKESYKSEFEINNINKEINEFNREYKNNKINGNNKESEEIDYLDEEYINVLKENLKEKDCIEIKK</sequence>
<evidence type="ECO:0000313" key="2">
    <source>
        <dbReference type="Proteomes" id="UP000069549"/>
    </source>
</evidence>
<organism evidence="1 2">
    <name type="scientific">Plasmodium berghei</name>
    <dbReference type="NCBI Taxonomy" id="5821"/>
    <lineage>
        <taxon>Eukaryota</taxon>
        <taxon>Sar</taxon>
        <taxon>Alveolata</taxon>
        <taxon>Apicomplexa</taxon>
        <taxon>Aconoidasida</taxon>
        <taxon>Haemosporida</taxon>
        <taxon>Plasmodiidae</taxon>
        <taxon>Plasmodium</taxon>
        <taxon>Plasmodium (Vinckeia)</taxon>
    </lineage>
</organism>
<reference evidence="1 2" key="1">
    <citation type="submission" date="2016-02" db="EMBL/GenBank/DDBJ databases">
        <authorList>
            <consortium name="Pathogen Informatics"/>
        </authorList>
    </citation>
    <scope>NUCLEOTIDE SEQUENCE [LARGE SCALE GENOMIC DNA]</scope>
    <source>
        <strain evidence="1 2">K173</strain>
    </source>
</reference>
<accession>A0A0Y9PRV8</accession>
<dbReference type="Proteomes" id="UP000069549">
    <property type="component" value="Unassembled WGS sequence"/>
</dbReference>
<dbReference type="VEuPathDB" id="PlasmoDB:PBANKA_0406200"/>
<feature type="non-terminal residue" evidence="1">
    <location>
        <position position="173"/>
    </location>
</feature>
<dbReference type="AlphaFoldDB" id="A0A0Y9PRV8"/>
<protein>
    <submittedName>
        <fullName evidence="1">Uncharacterized protein</fullName>
    </submittedName>
</protein>
<proteinExistence type="predicted"/>
<feature type="non-terminal residue" evidence="1">
    <location>
        <position position="1"/>
    </location>
</feature>
<dbReference type="EMBL" id="FFUQ01000316">
    <property type="protein sequence ID" value="CXH16330.1"/>
    <property type="molecule type" value="Genomic_DNA"/>
</dbReference>
<evidence type="ECO:0000313" key="1">
    <source>
        <dbReference type="EMBL" id="CXH16330.1"/>
    </source>
</evidence>
<name>A0A0Y9PRV8_PLABE</name>
<gene>
    <name evidence="1" type="ORF">PBK173_000520000</name>
</gene>